<name>A0A1J7H407_LUPAN</name>
<accession>A0A1J7H407</accession>
<evidence type="ECO:0000313" key="1">
    <source>
        <dbReference type="EMBL" id="OIW07332.1"/>
    </source>
</evidence>
<gene>
    <name evidence="1" type="ORF">TanjilG_11966</name>
</gene>
<dbReference type="Gramene" id="OIW07332">
    <property type="protein sequence ID" value="OIW07332"/>
    <property type="gene ID" value="TanjilG_11966"/>
</dbReference>
<keyword evidence="2" id="KW-1185">Reference proteome</keyword>
<sequence length="94" mass="10533">MQLGKAKVTIDRAKLKIHRPIAPHDRGKTNIDRGIMTCDKRNKESMHHSASPSAHQPEAHTLTVKHRPWCMYSDRGTKDLAHQNLTESADLGAS</sequence>
<dbReference type="EMBL" id="CM007368">
    <property type="protein sequence ID" value="OIW07332.1"/>
    <property type="molecule type" value="Genomic_DNA"/>
</dbReference>
<organism evidence="1 2">
    <name type="scientific">Lupinus angustifolius</name>
    <name type="common">Narrow-leaved blue lupine</name>
    <dbReference type="NCBI Taxonomy" id="3871"/>
    <lineage>
        <taxon>Eukaryota</taxon>
        <taxon>Viridiplantae</taxon>
        <taxon>Streptophyta</taxon>
        <taxon>Embryophyta</taxon>
        <taxon>Tracheophyta</taxon>
        <taxon>Spermatophyta</taxon>
        <taxon>Magnoliopsida</taxon>
        <taxon>eudicotyledons</taxon>
        <taxon>Gunneridae</taxon>
        <taxon>Pentapetalae</taxon>
        <taxon>rosids</taxon>
        <taxon>fabids</taxon>
        <taxon>Fabales</taxon>
        <taxon>Fabaceae</taxon>
        <taxon>Papilionoideae</taxon>
        <taxon>50 kb inversion clade</taxon>
        <taxon>genistoids sensu lato</taxon>
        <taxon>core genistoids</taxon>
        <taxon>Genisteae</taxon>
        <taxon>Lupinus</taxon>
    </lineage>
</organism>
<dbReference type="Proteomes" id="UP000188354">
    <property type="component" value="Chromosome LG08"/>
</dbReference>
<dbReference type="AlphaFoldDB" id="A0A1J7H407"/>
<evidence type="ECO:0000313" key="2">
    <source>
        <dbReference type="Proteomes" id="UP000188354"/>
    </source>
</evidence>
<reference evidence="1 2" key="1">
    <citation type="journal article" date="2017" name="Plant Biotechnol. J.">
        <title>A comprehensive draft genome sequence for lupin (Lupinus angustifolius), an emerging health food: insights into plant-microbe interactions and legume evolution.</title>
        <authorList>
            <person name="Hane J.K."/>
            <person name="Ming Y."/>
            <person name="Kamphuis L.G."/>
            <person name="Nelson M.N."/>
            <person name="Garg G."/>
            <person name="Atkins C.A."/>
            <person name="Bayer P.E."/>
            <person name="Bravo A."/>
            <person name="Bringans S."/>
            <person name="Cannon S."/>
            <person name="Edwards D."/>
            <person name="Foley R."/>
            <person name="Gao L.L."/>
            <person name="Harrison M.J."/>
            <person name="Huang W."/>
            <person name="Hurgobin B."/>
            <person name="Li S."/>
            <person name="Liu C.W."/>
            <person name="McGrath A."/>
            <person name="Morahan G."/>
            <person name="Murray J."/>
            <person name="Weller J."/>
            <person name="Jian J."/>
            <person name="Singh K.B."/>
        </authorList>
    </citation>
    <scope>NUCLEOTIDE SEQUENCE [LARGE SCALE GENOMIC DNA]</scope>
    <source>
        <strain evidence="2">cv. Tanjil</strain>
        <tissue evidence="1">Whole plant</tissue>
    </source>
</reference>
<protein>
    <submittedName>
        <fullName evidence="1">Uncharacterized protein</fullName>
    </submittedName>
</protein>
<proteinExistence type="predicted"/>